<dbReference type="EMBL" id="CAJOBH010031035">
    <property type="protein sequence ID" value="CAF4277334.1"/>
    <property type="molecule type" value="Genomic_DNA"/>
</dbReference>
<evidence type="ECO:0000313" key="2">
    <source>
        <dbReference type="EMBL" id="CAF4277950.1"/>
    </source>
</evidence>
<comment type="caution">
    <text evidence="3">The sequence shown here is derived from an EMBL/GenBank/DDBJ whole genome shotgun (WGS) entry which is preliminary data.</text>
</comment>
<dbReference type="EMBL" id="CAJOBH010031146">
    <property type="protein sequence ID" value="CAF4277950.1"/>
    <property type="molecule type" value="Genomic_DNA"/>
</dbReference>
<accession>A0A8S2V8I7</accession>
<evidence type="ECO:0000313" key="5">
    <source>
        <dbReference type="Proteomes" id="UP000676336"/>
    </source>
</evidence>
<gene>
    <name evidence="1" type="ORF">BYL167_LOCUS26562</name>
    <name evidence="2" type="ORF">BYL167_LOCUS26585</name>
    <name evidence="4" type="ORF">GIL414_LOCUS30256</name>
    <name evidence="3" type="ORF">SMN809_LOCUS29664</name>
</gene>
<dbReference type="Proteomes" id="UP000681967">
    <property type="component" value="Unassembled WGS sequence"/>
</dbReference>
<name>A0A8S2V8I7_9BILA</name>
<dbReference type="EMBL" id="CAJOBJ010057424">
    <property type="protein sequence ID" value="CAF4403161.1"/>
    <property type="molecule type" value="Genomic_DNA"/>
</dbReference>
<reference evidence="3" key="1">
    <citation type="submission" date="2021-02" db="EMBL/GenBank/DDBJ databases">
        <authorList>
            <person name="Nowell W R."/>
        </authorList>
    </citation>
    <scope>NUCLEOTIDE SEQUENCE</scope>
</reference>
<dbReference type="Proteomes" id="UP000681720">
    <property type="component" value="Unassembled WGS sequence"/>
</dbReference>
<sequence length="37" mass="4381">MTTSYGKQQPRKLREKVWGFDNEWQKDICDCCNDLGS</sequence>
<dbReference type="Proteomes" id="UP000676336">
    <property type="component" value="Unassembled WGS sequence"/>
</dbReference>
<dbReference type="EMBL" id="CAJOBI010053400">
    <property type="protein sequence ID" value="CAF4383081.1"/>
    <property type="molecule type" value="Genomic_DNA"/>
</dbReference>
<evidence type="ECO:0000313" key="3">
    <source>
        <dbReference type="EMBL" id="CAF4383081.1"/>
    </source>
</evidence>
<proteinExistence type="predicted"/>
<evidence type="ECO:0000313" key="1">
    <source>
        <dbReference type="EMBL" id="CAF4277334.1"/>
    </source>
</evidence>
<evidence type="ECO:0000313" key="4">
    <source>
        <dbReference type="EMBL" id="CAF4403161.1"/>
    </source>
</evidence>
<protein>
    <submittedName>
        <fullName evidence="3">Uncharacterized protein</fullName>
    </submittedName>
</protein>
<dbReference type="AlphaFoldDB" id="A0A8S2V8I7"/>
<feature type="non-terminal residue" evidence="3">
    <location>
        <position position="1"/>
    </location>
</feature>
<organism evidence="3 5">
    <name type="scientific">Rotaria magnacalcarata</name>
    <dbReference type="NCBI Taxonomy" id="392030"/>
    <lineage>
        <taxon>Eukaryota</taxon>
        <taxon>Metazoa</taxon>
        <taxon>Spiralia</taxon>
        <taxon>Gnathifera</taxon>
        <taxon>Rotifera</taxon>
        <taxon>Eurotatoria</taxon>
        <taxon>Bdelloidea</taxon>
        <taxon>Philodinida</taxon>
        <taxon>Philodinidae</taxon>
        <taxon>Rotaria</taxon>
    </lineage>
</organism>